<proteinExistence type="predicted"/>
<gene>
    <name evidence="1" type="ORF">HNR25_002572</name>
</gene>
<dbReference type="EMBL" id="JACHLY010000001">
    <property type="protein sequence ID" value="MBB5998821.1"/>
    <property type="molecule type" value="Genomic_DNA"/>
</dbReference>
<sequence>MTIAGDGRRRHWTAATAAVALAVAAVSGCTAEQRENLFGGIAAEGLRVAAEEAFASAGFPIEGQLDCEVGESDGSQVTADCSGATQQGADVSFDGSFDPGDTDFTDGVDGDFTGKVAGETVFSTDCLGCGGSGGSGG</sequence>
<evidence type="ECO:0000313" key="2">
    <source>
        <dbReference type="Proteomes" id="UP000578077"/>
    </source>
</evidence>
<dbReference type="RefSeq" id="WP_184635336.1">
    <property type="nucleotide sequence ID" value="NZ_BAABKT010000013.1"/>
</dbReference>
<evidence type="ECO:0000313" key="1">
    <source>
        <dbReference type="EMBL" id="MBB5998821.1"/>
    </source>
</evidence>
<name>A0A841EHB7_9ACTN</name>
<dbReference type="AlphaFoldDB" id="A0A841EHB7"/>
<reference evidence="1 2" key="1">
    <citation type="submission" date="2020-08" db="EMBL/GenBank/DDBJ databases">
        <title>Sequencing the genomes of 1000 actinobacteria strains.</title>
        <authorList>
            <person name="Klenk H.-P."/>
        </authorList>
    </citation>
    <scope>NUCLEOTIDE SEQUENCE [LARGE SCALE GENOMIC DNA]</scope>
    <source>
        <strain evidence="1 2">DSM 44593</strain>
    </source>
</reference>
<accession>A0A841EHB7</accession>
<comment type="caution">
    <text evidence="1">The sequence shown here is derived from an EMBL/GenBank/DDBJ whole genome shotgun (WGS) entry which is preliminary data.</text>
</comment>
<keyword evidence="2" id="KW-1185">Reference proteome</keyword>
<dbReference type="Proteomes" id="UP000578077">
    <property type="component" value="Unassembled WGS sequence"/>
</dbReference>
<organism evidence="1 2">
    <name type="scientific">Streptomonospora salina</name>
    <dbReference type="NCBI Taxonomy" id="104205"/>
    <lineage>
        <taxon>Bacteria</taxon>
        <taxon>Bacillati</taxon>
        <taxon>Actinomycetota</taxon>
        <taxon>Actinomycetes</taxon>
        <taxon>Streptosporangiales</taxon>
        <taxon>Nocardiopsidaceae</taxon>
        <taxon>Streptomonospora</taxon>
    </lineage>
</organism>
<protein>
    <submittedName>
        <fullName evidence="1">Uncharacterized protein</fullName>
    </submittedName>
</protein>